<evidence type="ECO:0000256" key="11">
    <source>
        <dbReference type="SAM" id="Coils"/>
    </source>
</evidence>
<dbReference type="SUPFAM" id="SSF52172">
    <property type="entry name" value="CheY-like"/>
    <property type="match status" value="1"/>
</dbReference>
<dbReference type="AlphaFoldDB" id="W4Q4U5"/>
<keyword evidence="5" id="KW-0808">Transferase</keyword>
<dbReference type="InterPro" id="IPR005467">
    <property type="entry name" value="His_kinase_dom"/>
</dbReference>
<dbReference type="Gene3D" id="1.10.287.130">
    <property type="match status" value="1"/>
</dbReference>
<comment type="subcellular location">
    <subcellularLocation>
        <location evidence="2">Cell membrane</location>
        <topology evidence="2">Multi-pass membrane protein</topology>
    </subcellularLocation>
</comment>
<dbReference type="STRING" id="1236970.JCM9140_2829"/>
<dbReference type="InterPro" id="IPR025847">
    <property type="entry name" value="MEDS_domain"/>
</dbReference>
<evidence type="ECO:0000256" key="10">
    <source>
        <dbReference type="PROSITE-ProRule" id="PRU00169"/>
    </source>
</evidence>
<keyword evidence="15" id="KW-1185">Reference proteome</keyword>
<dbReference type="SUPFAM" id="SSF47384">
    <property type="entry name" value="Homodimeric domain of signal transducing histidine kinase"/>
    <property type="match status" value="1"/>
</dbReference>
<evidence type="ECO:0000256" key="6">
    <source>
        <dbReference type="ARBA" id="ARBA00022741"/>
    </source>
</evidence>
<dbReference type="PROSITE" id="PS50109">
    <property type="entry name" value="HIS_KIN"/>
    <property type="match status" value="1"/>
</dbReference>
<evidence type="ECO:0000256" key="4">
    <source>
        <dbReference type="ARBA" id="ARBA00022553"/>
    </source>
</evidence>
<evidence type="ECO:0000313" key="15">
    <source>
        <dbReference type="Proteomes" id="UP000018890"/>
    </source>
</evidence>
<gene>
    <name evidence="14" type="ORF">JCM9140_2829</name>
</gene>
<dbReference type="InterPro" id="IPR004358">
    <property type="entry name" value="Sig_transdc_His_kin-like_C"/>
</dbReference>
<dbReference type="InterPro" id="IPR003661">
    <property type="entry name" value="HisK_dim/P_dom"/>
</dbReference>
<comment type="caution">
    <text evidence="14">The sequence shown here is derived from an EMBL/GenBank/DDBJ whole genome shotgun (WGS) entry which is preliminary data.</text>
</comment>
<dbReference type="Pfam" id="PF14417">
    <property type="entry name" value="MEDS"/>
    <property type="match status" value="1"/>
</dbReference>
<dbReference type="PANTHER" id="PTHR43047">
    <property type="entry name" value="TWO-COMPONENT HISTIDINE PROTEIN KINASE"/>
    <property type="match status" value="1"/>
</dbReference>
<dbReference type="GO" id="GO:0000155">
    <property type="term" value="F:phosphorelay sensor kinase activity"/>
    <property type="evidence" value="ECO:0007669"/>
    <property type="project" value="InterPro"/>
</dbReference>
<accession>W4Q4U5</accession>
<dbReference type="FunFam" id="3.30.565.10:FF:000006">
    <property type="entry name" value="Sensor histidine kinase WalK"/>
    <property type="match status" value="1"/>
</dbReference>
<evidence type="ECO:0000256" key="5">
    <source>
        <dbReference type="ARBA" id="ARBA00022679"/>
    </source>
</evidence>
<evidence type="ECO:0000259" key="13">
    <source>
        <dbReference type="PROSITE" id="PS50110"/>
    </source>
</evidence>
<dbReference type="Gene3D" id="3.30.565.10">
    <property type="entry name" value="Histidine kinase-like ATPase, C-terminal domain"/>
    <property type="match status" value="1"/>
</dbReference>
<dbReference type="SMART" id="SM00387">
    <property type="entry name" value="HATPase_c"/>
    <property type="match status" value="1"/>
</dbReference>
<dbReference type="CDD" id="cd00075">
    <property type="entry name" value="HATPase"/>
    <property type="match status" value="1"/>
</dbReference>
<proteinExistence type="predicted"/>
<dbReference type="InterPro" id="IPR036097">
    <property type="entry name" value="HisK_dim/P_sf"/>
</dbReference>
<dbReference type="Proteomes" id="UP000018890">
    <property type="component" value="Unassembled WGS sequence"/>
</dbReference>
<dbReference type="SMART" id="SM00448">
    <property type="entry name" value="REC"/>
    <property type="match status" value="1"/>
</dbReference>
<dbReference type="RefSeq" id="WP_052002243.1">
    <property type="nucleotide sequence ID" value="NZ_BAUT01000031.1"/>
</dbReference>
<dbReference type="GO" id="GO:0005886">
    <property type="term" value="C:plasma membrane"/>
    <property type="evidence" value="ECO:0007669"/>
    <property type="project" value="UniProtKB-SubCell"/>
</dbReference>
<sequence length="620" mass="71362">MFEDNPATLTLQKLTRNLLDRESAHIIYMFSEYDQYVNNALAYISDGLNNGDKILVFEDQTFYYTLIKKLQLSGYTREDIQSITFQCSTTYYGTGEGFSADKTLEILHDFVEDNVEKGIRTRIWGQVQVQDMSISELRKYECQCDKFFSGKNFISICTYNGLLTPAYLQNELLKVHEYLMVDQQLERSPFYHQSYVTNLSDSEVERLKKLESENDELRRKNERLLVKQARQKEREKFLDLARENAEKANIEKSAFLSQMSHDLRTPLNTIQGYIQVIQMNENDAELQWKINRIYQASEQLLKLIEEILDFTVIDSGKVNLNKELIKLKSFLHNCVDSILETPKHDIQLHLEKIPDDFYVEADPVRLNQIIMNLLTNAIKYNQPFGVVNIFCSFNEYSNEIQIHIKDNGIGIEQKELDLIFEPFYRSKRTMDNWEGTGLGLAIVAQLTKRMNGTYGVTSEIGKGSTFWVSFKKVKPNQSYELESTNSKKDTDVLGTGVFKILYIEDNQENRDVMAVMLQSMDHHIDLTFASTGEEGINKVFEDKSHLVLLDLNLPDINGFDVLNKLKSNPITKEIPVVAVSADALESTIKRALLDGCAAYVTKPVDFKELRGVLQKVAVKI</sequence>
<dbReference type="GO" id="GO:0005524">
    <property type="term" value="F:ATP binding"/>
    <property type="evidence" value="ECO:0007669"/>
    <property type="project" value="UniProtKB-KW"/>
</dbReference>
<evidence type="ECO:0000256" key="3">
    <source>
        <dbReference type="ARBA" id="ARBA00012438"/>
    </source>
</evidence>
<keyword evidence="4 10" id="KW-0597">Phosphoprotein</keyword>
<feature type="domain" description="Response regulatory" evidence="13">
    <location>
        <begin position="499"/>
        <end position="617"/>
    </location>
</feature>
<evidence type="ECO:0000259" key="12">
    <source>
        <dbReference type="PROSITE" id="PS50109"/>
    </source>
</evidence>
<dbReference type="InterPro" id="IPR003594">
    <property type="entry name" value="HATPase_dom"/>
</dbReference>
<dbReference type="EC" id="2.7.13.3" evidence="3"/>
<dbReference type="Pfam" id="PF00072">
    <property type="entry name" value="Response_reg"/>
    <property type="match status" value="1"/>
</dbReference>
<keyword evidence="9" id="KW-0902">Two-component regulatory system</keyword>
<evidence type="ECO:0000256" key="7">
    <source>
        <dbReference type="ARBA" id="ARBA00022777"/>
    </source>
</evidence>
<feature type="modified residue" description="4-aspartylphosphate" evidence="10">
    <location>
        <position position="550"/>
    </location>
</feature>
<dbReference type="EMBL" id="BAUT01000031">
    <property type="protein sequence ID" value="GAE26738.1"/>
    <property type="molecule type" value="Genomic_DNA"/>
</dbReference>
<keyword evidence="6" id="KW-0547">Nucleotide-binding</keyword>
<comment type="catalytic activity">
    <reaction evidence="1">
        <text>ATP + protein L-histidine = ADP + protein N-phospho-L-histidine.</text>
        <dbReference type="EC" id="2.7.13.3"/>
    </reaction>
</comment>
<keyword evidence="7 14" id="KW-0418">Kinase</keyword>
<dbReference type="InterPro" id="IPR011006">
    <property type="entry name" value="CheY-like_superfamily"/>
</dbReference>
<dbReference type="SUPFAM" id="SSF55874">
    <property type="entry name" value="ATPase domain of HSP90 chaperone/DNA topoisomerase II/histidine kinase"/>
    <property type="match status" value="1"/>
</dbReference>
<dbReference type="SMART" id="SM00388">
    <property type="entry name" value="HisKA"/>
    <property type="match status" value="1"/>
</dbReference>
<dbReference type="InterPro" id="IPR001789">
    <property type="entry name" value="Sig_transdc_resp-reg_receiver"/>
</dbReference>
<dbReference type="PROSITE" id="PS50110">
    <property type="entry name" value="RESPONSE_REGULATORY"/>
    <property type="match status" value="1"/>
</dbReference>
<evidence type="ECO:0000256" key="2">
    <source>
        <dbReference type="ARBA" id="ARBA00004651"/>
    </source>
</evidence>
<evidence type="ECO:0000256" key="1">
    <source>
        <dbReference type="ARBA" id="ARBA00000085"/>
    </source>
</evidence>
<evidence type="ECO:0000256" key="9">
    <source>
        <dbReference type="ARBA" id="ARBA00023012"/>
    </source>
</evidence>
<dbReference type="PANTHER" id="PTHR43047:SF72">
    <property type="entry name" value="OSMOSENSING HISTIDINE PROTEIN KINASE SLN1"/>
    <property type="match status" value="1"/>
</dbReference>
<reference evidence="14" key="1">
    <citation type="journal article" date="2014" name="Genome Announc.">
        <title>Draft Genome Sequences of Three Alkaliphilic Bacillus Strains, Bacillus wakoensis JCM 9140T, Bacillus akibai JCM 9157T, and Bacillus hemicellulosilyticus JCM 9152T.</title>
        <authorList>
            <person name="Yuki M."/>
            <person name="Oshima K."/>
            <person name="Suda W."/>
            <person name="Oshida Y."/>
            <person name="Kitamura K."/>
            <person name="Iida T."/>
            <person name="Hattori M."/>
            <person name="Ohkuma M."/>
        </authorList>
    </citation>
    <scope>NUCLEOTIDE SEQUENCE [LARGE SCALE GENOMIC DNA]</scope>
    <source>
        <strain evidence="14">JCM 9140</strain>
    </source>
</reference>
<dbReference type="CDD" id="cd00082">
    <property type="entry name" value="HisKA"/>
    <property type="match status" value="1"/>
</dbReference>
<name>W4Q4U5_9BACI</name>
<protein>
    <recommendedName>
        <fullName evidence="3">histidine kinase</fullName>
        <ecNumber evidence="3">2.7.13.3</ecNumber>
    </recommendedName>
</protein>
<dbReference type="InterPro" id="IPR036890">
    <property type="entry name" value="HATPase_C_sf"/>
</dbReference>
<feature type="domain" description="Histidine kinase" evidence="12">
    <location>
        <begin position="258"/>
        <end position="474"/>
    </location>
</feature>
<feature type="coiled-coil region" evidence="11">
    <location>
        <begin position="200"/>
        <end position="234"/>
    </location>
</feature>
<dbReference type="Pfam" id="PF00512">
    <property type="entry name" value="HisKA"/>
    <property type="match status" value="1"/>
</dbReference>
<dbReference type="Pfam" id="PF02518">
    <property type="entry name" value="HATPase_c"/>
    <property type="match status" value="1"/>
</dbReference>
<organism evidence="14 15">
    <name type="scientific">Halalkalibacter wakoensis JCM 9140</name>
    <dbReference type="NCBI Taxonomy" id="1236970"/>
    <lineage>
        <taxon>Bacteria</taxon>
        <taxon>Bacillati</taxon>
        <taxon>Bacillota</taxon>
        <taxon>Bacilli</taxon>
        <taxon>Bacillales</taxon>
        <taxon>Bacillaceae</taxon>
        <taxon>Halalkalibacter</taxon>
    </lineage>
</organism>
<evidence type="ECO:0000313" key="14">
    <source>
        <dbReference type="EMBL" id="GAE26738.1"/>
    </source>
</evidence>
<dbReference type="PRINTS" id="PR00344">
    <property type="entry name" value="BCTRLSENSOR"/>
</dbReference>
<dbReference type="Gene3D" id="3.40.50.2300">
    <property type="match status" value="1"/>
</dbReference>
<keyword evidence="8" id="KW-0067">ATP-binding</keyword>
<evidence type="ECO:0000256" key="8">
    <source>
        <dbReference type="ARBA" id="ARBA00022840"/>
    </source>
</evidence>
<keyword evidence="11" id="KW-0175">Coiled coil</keyword>
<dbReference type="GO" id="GO:0009927">
    <property type="term" value="F:histidine phosphotransfer kinase activity"/>
    <property type="evidence" value="ECO:0007669"/>
    <property type="project" value="TreeGrafter"/>
</dbReference>